<proteinExistence type="inferred from homology"/>
<evidence type="ECO:0000256" key="3">
    <source>
        <dbReference type="ARBA" id="ARBA00022643"/>
    </source>
</evidence>
<dbReference type="RefSeq" id="WP_143775432.1">
    <property type="nucleotide sequence ID" value="NZ_VKKU01000001.1"/>
</dbReference>
<evidence type="ECO:0000256" key="2">
    <source>
        <dbReference type="ARBA" id="ARBA00022630"/>
    </source>
</evidence>
<dbReference type="PANTHER" id="PTHR43821:SF1">
    <property type="entry name" value="NAD(P)H NITROREDUCTASE YDJA-RELATED"/>
    <property type="match status" value="1"/>
</dbReference>
<organism evidence="10 11">
    <name type="scientific">Sphingorhabdus contaminans</name>
    <dbReference type="NCBI Taxonomy" id="1343899"/>
    <lineage>
        <taxon>Bacteria</taxon>
        <taxon>Pseudomonadati</taxon>
        <taxon>Pseudomonadota</taxon>
        <taxon>Alphaproteobacteria</taxon>
        <taxon>Sphingomonadales</taxon>
        <taxon>Sphingomonadaceae</taxon>
        <taxon>Sphingorhabdus</taxon>
    </lineage>
</organism>
<feature type="domain" description="Nitroreductase" evidence="9">
    <location>
        <begin position="28"/>
        <end position="167"/>
    </location>
</feature>
<dbReference type="EC" id="1.-.-.-" evidence="7"/>
<keyword evidence="3 7" id="KW-0288">FMN</keyword>
<feature type="binding site" description="in other chain" evidence="8">
    <location>
        <begin position="15"/>
        <end position="17"/>
    </location>
    <ligand>
        <name>FMN</name>
        <dbReference type="ChEBI" id="CHEBI:58210"/>
        <note>ligand shared between dimeric partners</note>
    </ligand>
</feature>
<dbReference type="GO" id="GO:0016491">
    <property type="term" value="F:oxidoreductase activity"/>
    <property type="evidence" value="ECO:0007669"/>
    <property type="project" value="UniProtKB-UniRule"/>
</dbReference>
<keyword evidence="4 7" id="KW-0521">NADP</keyword>
<evidence type="ECO:0000256" key="1">
    <source>
        <dbReference type="ARBA" id="ARBA00007118"/>
    </source>
</evidence>
<comment type="cofactor">
    <cofactor evidence="8">
        <name>FMN</name>
        <dbReference type="ChEBI" id="CHEBI:58210"/>
    </cofactor>
    <text evidence="8">Binds 1 FMN per subunit.</text>
</comment>
<evidence type="ECO:0000313" key="10">
    <source>
        <dbReference type="EMBL" id="TSB04544.1"/>
    </source>
</evidence>
<accession>A0A553WIT6</accession>
<dbReference type="Proteomes" id="UP000320160">
    <property type="component" value="Unassembled WGS sequence"/>
</dbReference>
<dbReference type="InterPro" id="IPR029479">
    <property type="entry name" value="Nitroreductase"/>
</dbReference>
<dbReference type="CDD" id="cd02135">
    <property type="entry name" value="YdjA-like"/>
    <property type="match status" value="1"/>
</dbReference>
<evidence type="ECO:0000256" key="4">
    <source>
        <dbReference type="ARBA" id="ARBA00022857"/>
    </source>
</evidence>
<feature type="binding site" description="in other chain" evidence="8">
    <location>
        <begin position="138"/>
        <end position="140"/>
    </location>
    <ligand>
        <name>FMN</name>
        <dbReference type="ChEBI" id="CHEBI:58210"/>
        <note>ligand shared between dimeric partners</note>
    </ligand>
</feature>
<dbReference type="PIRSF" id="PIRSF000232">
    <property type="entry name" value="YdjA"/>
    <property type="match status" value="1"/>
</dbReference>
<gene>
    <name evidence="10" type="ORF">FOM92_03760</name>
</gene>
<dbReference type="EMBL" id="VKKU01000001">
    <property type="protein sequence ID" value="TSB04544.1"/>
    <property type="molecule type" value="Genomic_DNA"/>
</dbReference>
<evidence type="ECO:0000256" key="7">
    <source>
        <dbReference type="PIRNR" id="PIRNR000232"/>
    </source>
</evidence>
<evidence type="ECO:0000313" key="11">
    <source>
        <dbReference type="Proteomes" id="UP000320160"/>
    </source>
</evidence>
<dbReference type="InterPro" id="IPR052530">
    <property type="entry name" value="NAD(P)H_nitroreductase"/>
</dbReference>
<dbReference type="AlphaFoldDB" id="A0A553WIT6"/>
<comment type="similarity">
    <text evidence="1 7">Belongs to the nitroreductase family.</text>
</comment>
<dbReference type="InterPro" id="IPR026021">
    <property type="entry name" value="YdjA-like"/>
</dbReference>
<evidence type="ECO:0000256" key="6">
    <source>
        <dbReference type="ARBA" id="ARBA00023027"/>
    </source>
</evidence>
<comment type="caution">
    <text evidence="10">The sequence shown here is derived from an EMBL/GenBank/DDBJ whole genome shotgun (WGS) entry which is preliminary data.</text>
</comment>
<name>A0A553WIT6_9SPHN</name>
<evidence type="ECO:0000259" key="9">
    <source>
        <dbReference type="Pfam" id="PF00881"/>
    </source>
</evidence>
<dbReference type="InterPro" id="IPR000415">
    <property type="entry name" value="Nitroreductase-like"/>
</dbReference>
<dbReference type="PANTHER" id="PTHR43821">
    <property type="entry name" value="NAD(P)H NITROREDUCTASE YDJA-RELATED"/>
    <property type="match status" value="1"/>
</dbReference>
<keyword evidence="2 7" id="KW-0285">Flavoprotein</keyword>
<dbReference type="Pfam" id="PF00881">
    <property type="entry name" value="Nitroreductase"/>
    <property type="match status" value="1"/>
</dbReference>
<evidence type="ECO:0000256" key="5">
    <source>
        <dbReference type="ARBA" id="ARBA00023002"/>
    </source>
</evidence>
<sequence length="189" mass="20578">MFNDLSAVSRYLATRRSGKPRDMVAPGPDAVQLDEILKLAMRTPDHGKLFPWRFVVVQDRDAFAGLLARAFTAANPDARGAQIEAAVAPARMAPTLVLLLFAPQPSAKIPLWEQQMSVGAVGMNLLHAAHAHGFVASWITGWASYDPVVRAALCTGDEQIAGLFFMGSPSLPLEERPRPEASDIVRHWP</sequence>
<dbReference type="OrthoDB" id="9804207at2"/>
<keyword evidence="11" id="KW-1185">Reference proteome</keyword>
<keyword evidence="6 7" id="KW-0520">NAD</keyword>
<protein>
    <recommendedName>
        <fullName evidence="7">Putative NAD(P)H nitroreductase</fullName>
        <ecNumber evidence="7">1.-.-.-</ecNumber>
    </recommendedName>
</protein>
<keyword evidence="5 7" id="KW-0560">Oxidoreductase</keyword>
<dbReference type="Gene3D" id="3.40.109.10">
    <property type="entry name" value="NADH Oxidase"/>
    <property type="match status" value="1"/>
</dbReference>
<reference evidence="10 11" key="1">
    <citation type="submission" date="2019-07" db="EMBL/GenBank/DDBJ databases">
        <authorList>
            <person name="Park M."/>
        </authorList>
    </citation>
    <scope>NUCLEOTIDE SEQUENCE [LARGE SCALE GENOMIC DNA]</scope>
    <source>
        <strain evidence="10 11">KCTC32445</strain>
    </source>
</reference>
<feature type="binding site" evidence="8">
    <location>
        <position position="42"/>
    </location>
    <ligand>
        <name>FMN</name>
        <dbReference type="ChEBI" id="CHEBI:58210"/>
        <note>ligand shared between dimeric partners</note>
    </ligand>
</feature>
<evidence type="ECO:0000256" key="8">
    <source>
        <dbReference type="PIRSR" id="PIRSR000232-1"/>
    </source>
</evidence>
<dbReference type="SUPFAM" id="SSF55469">
    <property type="entry name" value="FMN-dependent nitroreductase-like"/>
    <property type="match status" value="1"/>
</dbReference>
<feature type="binding site" evidence="8">
    <location>
        <position position="46"/>
    </location>
    <ligand>
        <name>FMN</name>
        <dbReference type="ChEBI" id="CHEBI:58210"/>
        <note>ligand shared between dimeric partners</note>
    </ligand>
</feature>